<name>A0A319D4I1_9EURO</name>
<dbReference type="InterPro" id="IPR022091">
    <property type="entry name" value="TMF_TATA-bd"/>
</dbReference>
<feature type="region of interest" description="Disordered" evidence="5">
    <location>
        <begin position="633"/>
        <end position="735"/>
    </location>
</feature>
<dbReference type="Pfam" id="PF12329">
    <property type="entry name" value="TMF_DNA_bd"/>
    <property type="match status" value="1"/>
</dbReference>
<dbReference type="PANTHER" id="PTHR46515:SF1">
    <property type="entry name" value="TATA ELEMENT MODULATORY FACTOR"/>
    <property type="match status" value="1"/>
</dbReference>
<gene>
    <name evidence="7" type="ORF">BO71DRAFT_357882</name>
</gene>
<dbReference type="Proteomes" id="UP000247810">
    <property type="component" value="Unassembled WGS sequence"/>
</dbReference>
<keyword evidence="8" id="KW-1185">Reference proteome</keyword>
<evidence type="ECO:0000256" key="5">
    <source>
        <dbReference type="SAM" id="MobiDB-lite"/>
    </source>
</evidence>
<feature type="compositionally biased region" description="Polar residues" evidence="5">
    <location>
        <begin position="126"/>
        <end position="149"/>
    </location>
</feature>
<organism evidence="7 8">
    <name type="scientific">Aspergillus ellipticus CBS 707.79</name>
    <dbReference type="NCBI Taxonomy" id="1448320"/>
    <lineage>
        <taxon>Eukaryota</taxon>
        <taxon>Fungi</taxon>
        <taxon>Dikarya</taxon>
        <taxon>Ascomycota</taxon>
        <taxon>Pezizomycotina</taxon>
        <taxon>Eurotiomycetes</taxon>
        <taxon>Eurotiomycetidae</taxon>
        <taxon>Eurotiales</taxon>
        <taxon>Aspergillaceae</taxon>
        <taxon>Aspergillus</taxon>
        <taxon>Aspergillus subgen. Circumdati</taxon>
    </lineage>
</organism>
<evidence type="ECO:0000313" key="7">
    <source>
        <dbReference type="EMBL" id="PYH92194.1"/>
    </source>
</evidence>
<evidence type="ECO:0000313" key="8">
    <source>
        <dbReference type="Proteomes" id="UP000247810"/>
    </source>
</evidence>
<reference evidence="7 8" key="1">
    <citation type="submission" date="2018-02" db="EMBL/GenBank/DDBJ databases">
        <title>The genomes of Aspergillus section Nigri reveals drivers in fungal speciation.</title>
        <authorList>
            <consortium name="DOE Joint Genome Institute"/>
            <person name="Vesth T.C."/>
            <person name="Nybo J."/>
            <person name="Theobald S."/>
            <person name="Brandl J."/>
            <person name="Frisvad J.C."/>
            <person name="Nielsen K.F."/>
            <person name="Lyhne E.K."/>
            <person name="Kogle M.E."/>
            <person name="Kuo A."/>
            <person name="Riley R."/>
            <person name="Clum A."/>
            <person name="Nolan M."/>
            <person name="Lipzen A."/>
            <person name="Salamov A."/>
            <person name="Henrissat B."/>
            <person name="Wiebenga A."/>
            <person name="De vries R.P."/>
            <person name="Grigoriev I.V."/>
            <person name="Mortensen U.H."/>
            <person name="Andersen M.R."/>
            <person name="Baker S.E."/>
        </authorList>
    </citation>
    <scope>NUCLEOTIDE SEQUENCE [LARGE SCALE GENOMIC DNA]</scope>
    <source>
        <strain evidence="7 8">CBS 707.79</strain>
    </source>
</reference>
<dbReference type="AlphaFoldDB" id="A0A319D4I1"/>
<dbReference type="VEuPathDB" id="FungiDB:BO71DRAFT_357882"/>
<dbReference type="GO" id="GO:0005794">
    <property type="term" value="C:Golgi apparatus"/>
    <property type="evidence" value="ECO:0007669"/>
    <property type="project" value="UniProtKB-SubCell"/>
</dbReference>
<evidence type="ECO:0000256" key="4">
    <source>
        <dbReference type="SAM" id="Coils"/>
    </source>
</evidence>
<evidence type="ECO:0000256" key="1">
    <source>
        <dbReference type="ARBA" id="ARBA00004555"/>
    </source>
</evidence>
<dbReference type="OrthoDB" id="74178at2759"/>
<dbReference type="Pfam" id="PF12325">
    <property type="entry name" value="TMF_TATA_bd"/>
    <property type="match status" value="1"/>
</dbReference>
<feature type="compositionally biased region" description="Polar residues" evidence="5">
    <location>
        <begin position="54"/>
        <end position="67"/>
    </location>
</feature>
<evidence type="ECO:0000256" key="2">
    <source>
        <dbReference type="ARBA" id="ARBA00023034"/>
    </source>
</evidence>
<dbReference type="InterPro" id="IPR052602">
    <property type="entry name" value="Growth_transcription_reg"/>
</dbReference>
<feature type="compositionally biased region" description="Basic and acidic residues" evidence="5">
    <location>
        <begin position="68"/>
        <end position="78"/>
    </location>
</feature>
<feature type="domain" description="TATA element modulatory factor 1 TATA binding" evidence="6">
    <location>
        <begin position="747"/>
        <end position="860"/>
    </location>
</feature>
<sequence>MSQNPQGSKPKWKVGSFLQQAVAGVESRLDLILAEEEDQKQQAARNAAGKPKQTEQTGNISRSSSNARKNERLQERLARAMVNKANASGNTSPQPPSRGSSPRTSLDVEPSLESSNGTKGRHSRKSSQADAVSATAASRTSQDSGVSSPESKDGVHSQTEGPSPPEPAAADIASTPRDSTSDSDVIAPVLEETRAPTDSLSTTEPPTDTPTDAPQLPSSDQDKAVAQLQAEHKAAESQWQEEMYGYIERIDALQSKLKYLAKEAADSAKKAAATADPGSVERQLREKDEKIALLLEEGQKLSKTEMDHRTAIKKLRQQLTENSKAQTESKKKTDKLEKELANAETRAKRAEAAEKRANESLSVQTKVSRDLEAVTAERNALSQTVQEMKGQLARAVARAEAAEVKAQSEALDQEKRRAAQLEEDLASAKVEREISDEKLRREINDLNGAIEQEKERARLLEIELKGEQSALESKMESLRSRAEEASSGVTGDAQVKLLRQIETLQTQYAVASENWQTLEGSLLARLASVEKERDEVARREGDMRRKIREVNLKTKRLEEEMEEAKEAEHDLESKLEEHMQDLQKSEQKLKKATDDLLLSQKDIVEQKKVLDATWSQKLEEERAKWREQAASPVAFLQQPRTQSPVAYSRHPSALEPVSLPDYRPTSRRSSTLPTSPEIGTPTRQNSFPASTHSVLSPPITNGSSHIPIPETPSINFEPDEYFSRSGTPSAYGGLAQPSRGINDIISESTVGAGPSVQLVERMSATVRRLESERAASKDELARITTQRDEARQQVVDLMRETEEKKTSDGRVQELEQHLEELDQRYQTTLEMLGEKSEQVEELQADIADMKKIYRELADTMQ</sequence>
<dbReference type="InterPro" id="IPR022092">
    <property type="entry name" value="TMF_DNA-bd"/>
</dbReference>
<keyword evidence="2" id="KW-0333">Golgi apparatus</keyword>
<feature type="compositionally biased region" description="Low complexity" evidence="5">
    <location>
        <begin position="196"/>
        <end position="217"/>
    </location>
</feature>
<feature type="compositionally biased region" description="Polar residues" evidence="5">
    <location>
        <begin position="681"/>
        <end position="704"/>
    </location>
</feature>
<feature type="coiled-coil region" evidence="4">
    <location>
        <begin position="759"/>
        <end position="859"/>
    </location>
</feature>
<proteinExistence type="predicted"/>
<feature type="region of interest" description="Disordered" evidence="5">
    <location>
        <begin position="317"/>
        <end position="365"/>
    </location>
</feature>
<evidence type="ECO:0000256" key="3">
    <source>
        <dbReference type="ARBA" id="ARBA00023054"/>
    </source>
</evidence>
<keyword evidence="3 4" id="KW-0175">Coiled coil</keyword>
<dbReference type="EMBL" id="KZ825923">
    <property type="protein sequence ID" value="PYH92194.1"/>
    <property type="molecule type" value="Genomic_DNA"/>
</dbReference>
<feature type="compositionally biased region" description="Polar residues" evidence="5">
    <location>
        <begin position="317"/>
        <end position="326"/>
    </location>
</feature>
<dbReference type="GO" id="GO:0005783">
    <property type="term" value="C:endoplasmic reticulum"/>
    <property type="evidence" value="ECO:0007669"/>
    <property type="project" value="TreeGrafter"/>
</dbReference>
<feature type="region of interest" description="Disordered" evidence="5">
    <location>
        <begin position="36"/>
        <end position="234"/>
    </location>
</feature>
<accession>A0A319D4I1</accession>
<evidence type="ECO:0000259" key="6">
    <source>
        <dbReference type="Pfam" id="PF12325"/>
    </source>
</evidence>
<feature type="coiled-coil region" evidence="4">
    <location>
        <begin position="547"/>
        <end position="602"/>
    </location>
</feature>
<protein>
    <recommendedName>
        <fullName evidence="6">TATA element modulatory factor 1 TATA binding domain-containing protein</fullName>
    </recommendedName>
</protein>
<dbReference type="STRING" id="1448320.A0A319D4I1"/>
<comment type="subcellular location">
    <subcellularLocation>
        <location evidence="1">Golgi apparatus</location>
    </subcellularLocation>
</comment>
<dbReference type="PANTHER" id="PTHR46515">
    <property type="entry name" value="TATA ELEMENT MODULATORY FACTOR TMF1"/>
    <property type="match status" value="1"/>
</dbReference>
<feature type="compositionally biased region" description="Low complexity" evidence="5">
    <location>
        <begin position="667"/>
        <end position="676"/>
    </location>
</feature>
<feature type="compositionally biased region" description="Basic and acidic residues" evidence="5">
    <location>
        <begin position="327"/>
        <end position="358"/>
    </location>
</feature>